<protein>
    <submittedName>
        <fullName evidence="2">ComF family protein</fullName>
    </submittedName>
</protein>
<evidence type="ECO:0000256" key="1">
    <source>
        <dbReference type="ARBA" id="ARBA00008007"/>
    </source>
</evidence>
<proteinExistence type="inferred from homology"/>
<comment type="caution">
    <text evidence="2">The sequence shown here is derived from an EMBL/GenBank/DDBJ whole genome shotgun (WGS) entry which is preliminary data.</text>
</comment>
<dbReference type="EMBL" id="SCFR01000008">
    <property type="protein sequence ID" value="TFF66661.1"/>
    <property type="molecule type" value="Genomic_DNA"/>
</dbReference>
<accession>A0A4R9C448</accession>
<dbReference type="InterPro" id="IPR029057">
    <property type="entry name" value="PRTase-like"/>
</dbReference>
<sequence>MLNYLFYSTEYCYFCKENKSNSYICDECMERLEFIFGNRYIDNSRCLYPLFYNNYIKGIIKRFKYNSDTYLVKPLSEILINFYKENRLEFDYVSYIPMYKKDEFDRGYNQSKLLAQEFSKQTGIKLIDILEKVNSTKHQNKLSRKDRFTNLSNSFKIIDGLEINNRKILIIDDVVTTGSTFKAVSSEILNEYDVDITFFAVASSKTENEDN</sequence>
<dbReference type="PANTHER" id="PTHR47505">
    <property type="entry name" value="DNA UTILIZATION PROTEIN YHGH"/>
    <property type="match status" value="1"/>
</dbReference>
<dbReference type="RefSeq" id="WP_134744326.1">
    <property type="nucleotide sequence ID" value="NZ_CP119762.1"/>
</dbReference>
<name>A0A4R9C448_9FIRM</name>
<organism evidence="2 3">
    <name type="scientific">Helcococcus ovis</name>
    <dbReference type="NCBI Taxonomy" id="72026"/>
    <lineage>
        <taxon>Bacteria</taxon>
        <taxon>Bacillati</taxon>
        <taxon>Bacillota</taxon>
        <taxon>Tissierellia</taxon>
        <taxon>Tissierellales</taxon>
        <taxon>Peptoniphilaceae</taxon>
        <taxon>Helcococcus</taxon>
    </lineage>
</organism>
<evidence type="ECO:0000313" key="3">
    <source>
        <dbReference type="Proteomes" id="UP000297454"/>
    </source>
</evidence>
<dbReference type="InterPro" id="IPR051910">
    <property type="entry name" value="ComF/GntX_DNA_util-trans"/>
</dbReference>
<dbReference type="Gene3D" id="3.40.50.2020">
    <property type="match status" value="1"/>
</dbReference>
<dbReference type="AlphaFoldDB" id="A0A4R9C448"/>
<dbReference type="PANTHER" id="PTHR47505:SF1">
    <property type="entry name" value="DNA UTILIZATION PROTEIN YHGH"/>
    <property type="match status" value="1"/>
</dbReference>
<dbReference type="InterPro" id="IPR000836">
    <property type="entry name" value="PRTase_dom"/>
</dbReference>
<keyword evidence="3" id="KW-1185">Reference proteome</keyword>
<reference evidence="2 3" key="1">
    <citation type="submission" date="2019-01" db="EMBL/GenBank/DDBJ databases">
        <title>Draft Genome Sequences of Helcococcus ovis Strains Isolated from the Uterus and Vagina of Dairy Cows with Metritis.</title>
        <authorList>
            <person name="Cunha F."/>
            <person name="Jeon S.J."/>
            <person name="Kutzer P."/>
            <person name="Galvao K.N."/>
        </authorList>
    </citation>
    <scope>NUCLEOTIDE SEQUENCE [LARGE SCALE GENOMIC DNA]</scope>
    <source>
        <strain evidence="2 3">KG-37</strain>
    </source>
</reference>
<gene>
    <name evidence="2" type="ORF">EQF91_03445</name>
</gene>
<dbReference type="CDD" id="cd06223">
    <property type="entry name" value="PRTases_typeI"/>
    <property type="match status" value="1"/>
</dbReference>
<dbReference type="Proteomes" id="UP000297454">
    <property type="component" value="Unassembled WGS sequence"/>
</dbReference>
<evidence type="ECO:0000313" key="2">
    <source>
        <dbReference type="EMBL" id="TFF66661.1"/>
    </source>
</evidence>
<comment type="similarity">
    <text evidence="1">Belongs to the ComF/GntX family.</text>
</comment>
<dbReference type="SUPFAM" id="SSF53271">
    <property type="entry name" value="PRTase-like"/>
    <property type="match status" value="1"/>
</dbReference>